<name>A0A5D4M3V2_9BACI</name>
<comment type="caution">
    <text evidence="1">The sequence shown here is derived from an EMBL/GenBank/DDBJ whole genome shotgun (WGS) entry which is preliminary data.</text>
</comment>
<gene>
    <name evidence="1" type="ORF">FZC84_21295</name>
</gene>
<dbReference type="RefSeq" id="WP_148955201.1">
    <property type="nucleotide sequence ID" value="NZ_VTEG01000028.1"/>
</dbReference>
<reference evidence="1 2" key="1">
    <citation type="submission" date="2019-08" db="EMBL/GenBank/DDBJ databases">
        <title>Bacillus genomes from the desert of Cuatro Cienegas, Coahuila.</title>
        <authorList>
            <person name="Olmedo-Alvarez G."/>
        </authorList>
    </citation>
    <scope>NUCLEOTIDE SEQUENCE [LARGE SCALE GENOMIC DNA]</scope>
    <source>
        <strain evidence="1 2">CH128b_4D</strain>
    </source>
</reference>
<proteinExistence type="predicted"/>
<organism evidence="1 2">
    <name type="scientific">Rossellomorea vietnamensis</name>
    <dbReference type="NCBI Taxonomy" id="218284"/>
    <lineage>
        <taxon>Bacteria</taxon>
        <taxon>Bacillati</taxon>
        <taxon>Bacillota</taxon>
        <taxon>Bacilli</taxon>
        <taxon>Bacillales</taxon>
        <taxon>Bacillaceae</taxon>
        <taxon>Rossellomorea</taxon>
    </lineage>
</organism>
<dbReference type="AlphaFoldDB" id="A0A5D4M3V2"/>
<sequence length="90" mass="9995">MPIFMNFPSVGLTEHRTRELIKEEMQSSGQSGTPQVVSVASFTELQGLSNPQENIIYVVKDEDRVYFYDAPTGTFKSDNDNIDAGTFGSL</sequence>
<protein>
    <submittedName>
        <fullName evidence="1">Uncharacterized protein</fullName>
    </submittedName>
</protein>
<dbReference type="EMBL" id="VTEG01000028">
    <property type="protein sequence ID" value="TYR95730.1"/>
    <property type="molecule type" value="Genomic_DNA"/>
</dbReference>
<dbReference type="Proteomes" id="UP000325182">
    <property type="component" value="Unassembled WGS sequence"/>
</dbReference>
<accession>A0A5D4M3V2</accession>
<evidence type="ECO:0000313" key="1">
    <source>
        <dbReference type="EMBL" id="TYR95730.1"/>
    </source>
</evidence>
<evidence type="ECO:0000313" key="2">
    <source>
        <dbReference type="Proteomes" id="UP000325182"/>
    </source>
</evidence>